<evidence type="ECO:0000256" key="9">
    <source>
        <dbReference type="ARBA" id="ARBA00030473"/>
    </source>
</evidence>
<evidence type="ECO:0000256" key="2">
    <source>
        <dbReference type="ARBA" id="ARBA00005615"/>
    </source>
</evidence>
<dbReference type="GO" id="GO:0004672">
    <property type="term" value="F:protein kinase activity"/>
    <property type="evidence" value="ECO:0007669"/>
    <property type="project" value="InterPro"/>
</dbReference>
<dbReference type="InterPro" id="IPR011009">
    <property type="entry name" value="Kinase-like_dom_sf"/>
</dbReference>
<dbReference type="InterPro" id="IPR018232">
    <property type="entry name" value="Glyco_hydro_37_CS"/>
</dbReference>
<dbReference type="PROSITE" id="PS50137">
    <property type="entry name" value="DS_RBD"/>
    <property type="match status" value="2"/>
</dbReference>
<dbReference type="Pfam" id="PF01204">
    <property type="entry name" value="Trehalase"/>
    <property type="match status" value="2"/>
</dbReference>
<dbReference type="Gene3D" id="3.40.50.10810">
    <property type="entry name" value="Tandem AAA-ATPase domain"/>
    <property type="match status" value="1"/>
</dbReference>
<dbReference type="PROSITE" id="PS00927">
    <property type="entry name" value="TREHALASE_1"/>
    <property type="match status" value="1"/>
</dbReference>
<evidence type="ECO:0000256" key="4">
    <source>
        <dbReference type="ARBA" id="ARBA00019905"/>
    </source>
</evidence>
<dbReference type="Gene3D" id="3.30.200.20">
    <property type="entry name" value="Phosphorylase Kinase, domain 1"/>
    <property type="match status" value="1"/>
</dbReference>
<keyword evidence="8" id="KW-0326">Glycosidase</keyword>
<dbReference type="SUPFAM" id="SSF54768">
    <property type="entry name" value="dsRNA-binding domain-like"/>
    <property type="match status" value="2"/>
</dbReference>
<dbReference type="Pfam" id="PF00035">
    <property type="entry name" value="dsrm"/>
    <property type="match status" value="1"/>
</dbReference>
<evidence type="ECO:0000256" key="10">
    <source>
        <dbReference type="ARBA" id="ARBA00031637"/>
    </source>
</evidence>
<evidence type="ECO:0000256" key="6">
    <source>
        <dbReference type="ARBA" id="ARBA00022801"/>
    </source>
</evidence>
<dbReference type="Proteomes" id="UP000198287">
    <property type="component" value="Unassembled WGS sequence"/>
</dbReference>
<dbReference type="InterPro" id="IPR017441">
    <property type="entry name" value="Protein_kinase_ATP_BS"/>
</dbReference>
<dbReference type="PROSITE" id="PS51392">
    <property type="entry name" value="KEN"/>
    <property type="match status" value="1"/>
</dbReference>
<dbReference type="CDD" id="cd00180">
    <property type="entry name" value="PKc"/>
    <property type="match status" value="1"/>
</dbReference>
<dbReference type="GO" id="GO:0005993">
    <property type="term" value="P:trehalose catabolic process"/>
    <property type="evidence" value="ECO:0007669"/>
    <property type="project" value="TreeGrafter"/>
</dbReference>
<dbReference type="SUPFAM" id="SSF56112">
    <property type="entry name" value="Protein kinase-like (PK-like)"/>
    <property type="match status" value="1"/>
</dbReference>
<dbReference type="InterPro" id="IPR000719">
    <property type="entry name" value="Prot_kinase_dom"/>
</dbReference>
<dbReference type="PROSITE" id="PS00107">
    <property type="entry name" value="PROTEIN_KINASE_ATP"/>
    <property type="match status" value="1"/>
</dbReference>
<dbReference type="EC" id="3.2.1.28" evidence="3"/>
<accession>A0A226EPQ5</accession>
<sequence>MAKTPKSRLKEMADQYSGLGAQLIVFDSTSSNGDVTVPNGHFHFTCQFTKGKNGRIFEGTGTGSAKKVAKHAACQRVLDLIEDEEFNNVSNVSDRLSGLRTSPMPPVVVIPELSPSSSMEMHRRQQLFNNGETFVMHSNTKPKSPKSNLLQNTTIAPDELQLDEEDVLKKATEGNRIGELQEFCVKNGLSPADYSDVTQWIGPDNSNRHKVACSIGDIKKYGVAKIKMSAKKIAAYKVLQALGVLTNSPSGTMPSTSTMIQIQPISPVRVQPPVEQSVSRPTKQVTQKIVYYPDAIIGTGATATVFEGYFEKPTRKAAVKICPKDIIYHEKNKELDIMRKLNDPNVVTYYTTEDIGHQTFIVMELASSTLEDAIKANKMIDPQMLKKWCADSTRGLAVLHSARIVHRDLKPSNVLIFNGYVAKLADFGISKELDSCTQGVLTEAARGTRIWMPPEGLKAIGSSEPFRLLPSFDIFSLGLTIFYTMTCGKHVFSYKDNEVPLQIQSNILEYRPNWGLLGENKWTSLKNLLAAMLYVAQGRRPDPDIVLEHPFFWDFKKGLDYVLAVNNDLKNSQKSADAPECKSEMVNMYTRFCNEAQITMNWRSRLCTEVQAFMVYKDQMREQKKGNALQIKKYNEASFLKLIEFIRDYYQHYEEWKLFEGDRLRQKDVFGPDGSNYGPYFLCRFPELTTVLYTFFQEGRYRELQLQEFYILNRAGRTHESASTMGVRFCITALCFLFSGNLAQEFSEPCDDQIYCQGDLLKTVQLNHLNPDDKTFVDLALKSSPEVVMANFELLDIVGDVDGDDAKIQLLKNFVANNFEDGTEFEPWVPGDWIDNPDFLNSISDPVFKEWARSLHGFWEELGRKIKPAVNGSDRYSMHYVSHPVIIPGGRFKEFYYWDSYWIQKGLLVSQMTDTVRGMIENFVEMVENLGYIPNGGRIYYERSQPPLFIPMVKNYYDVTRNITFLRNNIKTMEKEFKFFMEQRNVTFQVGGRNYTMARYNVHLKSPRPESYRSITEDCTETPQYYTDKATEWKTAIHDVLWDEETGSWFDYDYIRGNLRKEFFATNVVPLWVNAHHNDSAIPKIFQYYIDSKATTFPGGIPASMKQTGEQWDFPNGWPPLNHMVVEAFEYSGHQAAKDLAFDLAERWTRTNYLAYEKYNNTMFEKYDVTCLGCAGGGGEYAVVVGFGWTNGVILDFLKMYGNRMTLPETTQPTTSTLPPTTTSNTSSNIPLGAVIALRNSWVALVRRSQQHVIFGIMTSNRDELDEGDLDLSFEFQGNRYFTIDEYMEQCRAQRVPLASMTTDSSTLGDKENRSDVDDCVKLGPERDVSSSSRVGGPLCLLSGSATCFVPSAIKASQENIVAELSHSRPSQRASASAVEKVDGRHHQQEVSAEEEGVGGIVGFFENDAHIEDGVVTRLILEDDPISGRVVEVNPGIMAELLPHHFRGIKFMYETCFGGFEQEARYHSDMFTLDYLIGPGRETQVAAFAQAVLKNEPRPGLTTILLLCPLLKREIWSDEIHKVFENVDPDQRPLIHDLWEGEDIKVQINSLKLWTSQGGVGILDFDLFQQLDEYYVDDDDDDSREVINNSLFTPGPAIVFLDFESIDKRFVKKKYKGLVKITTTRQIVLPDLYSNDPIQHINRVIFRDWLSVTTNGFFDDHEKKFLWLCDLVDYHAKKQVHWVQKKGFATTQNGGKNLFLKSIFPNQWRNSLSNRAKKDHATPERRDKFKLYMNELRSNTPSTYVLYILVISPIIGPLTVAHLCNPDSDMVIYVGEWDSSNRGVHITCRQSHFCNPDCIVYKLTSDPKNQYNEVLAQQCLNQFAAHFGEAFLLYYADEWNQKSPEKPKFIMTSPEVKHLDENGVLEEKARKMARDGIWIFSVLEEDAQPHPPQHAKFDDICHIPFGIKPSYIKRRVIPGLGQGSNYWNT</sequence>
<dbReference type="EMBL" id="LNIX01000002">
    <property type="protein sequence ID" value="OXA59479.1"/>
    <property type="molecule type" value="Genomic_DNA"/>
</dbReference>
<evidence type="ECO:0000256" key="7">
    <source>
        <dbReference type="ARBA" id="ARBA00022840"/>
    </source>
</evidence>
<evidence type="ECO:0000256" key="3">
    <source>
        <dbReference type="ARBA" id="ARBA00012757"/>
    </source>
</evidence>
<dbReference type="SUPFAM" id="SSF48208">
    <property type="entry name" value="Six-hairpin glycosidases"/>
    <property type="match status" value="1"/>
</dbReference>
<protein>
    <recommendedName>
        <fullName evidence="4">Trehalase</fullName>
        <ecNumber evidence="3">3.2.1.28</ecNumber>
    </recommendedName>
    <alternativeName>
        <fullName evidence="9">Alpha,alpha-trehalase</fullName>
    </alternativeName>
    <alternativeName>
        <fullName evidence="10">Alpha,alpha-trehalose glucohydrolase</fullName>
    </alternativeName>
</protein>
<organism evidence="16 17">
    <name type="scientific">Folsomia candida</name>
    <name type="common">Springtail</name>
    <dbReference type="NCBI Taxonomy" id="158441"/>
    <lineage>
        <taxon>Eukaryota</taxon>
        <taxon>Metazoa</taxon>
        <taxon>Ecdysozoa</taxon>
        <taxon>Arthropoda</taxon>
        <taxon>Hexapoda</taxon>
        <taxon>Collembola</taxon>
        <taxon>Entomobryomorpha</taxon>
        <taxon>Isotomoidea</taxon>
        <taxon>Isotomidae</taxon>
        <taxon>Proisotominae</taxon>
        <taxon>Folsomia</taxon>
    </lineage>
</organism>
<comment type="catalytic activity">
    <reaction evidence="1">
        <text>alpha,alpha-trehalose + H2O = alpha-D-glucose + beta-D-glucose</text>
        <dbReference type="Rhea" id="RHEA:32675"/>
        <dbReference type="ChEBI" id="CHEBI:15377"/>
        <dbReference type="ChEBI" id="CHEBI:15903"/>
        <dbReference type="ChEBI" id="CHEBI:16551"/>
        <dbReference type="ChEBI" id="CHEBI:17925"/>
        <dbReference type="EC" id="3.2.1.28"/>
    </reaction>
</comment>
<dbReference type="GO" id="GO:0006397">
    <property type="term" value="P:mRNA processing"/>
    <property type="evidence" value="ECO:0007669"/>
    <property type="project" value="InterPro"/>
</dbReference>
<keyword evidence="17" id="KW-1185">Reference proteome</keyword>
<dbReference type="Pfam" id="PF00069">
    <property type="entry name" value="Pkinase"/>
    <property type="match status" value="1"/>
</dbReference>
<gene>
    <name evidence="16" type="ORF">Fcan01_05180</name>
</gene>
<dbReference type="SMART" id="SM00358">
    <property type="entry name" value="DSRM"/>
    <property type="match status" value="2"/>
</dbReference>
<evidence type="ECO:0000259" key="13">
    <source>
        <dbReference type="PROSITE" id="PS50011"/>
    </source>
</evidence>
<keyword evidence="7 12" id="KW-0067">ATP-binding</keyword>
<name>A0A226EPQ5_FOLCA</name>
<dbReference type="CDD" id="cd00048">
    <property type="entry name" value="DSRM_SF"/>
    <property type="match status" value="1"/>
</dbReference>
<dbReference type="Pfam" id="PF06479">
    <property type="entry name" value="Ribonuc_2-5A"/>
    <property type="match status" value="1"/>
</dbReference>
<dbReference type="PANTHER" id="PTHR23403">
    <property type="entry name" value="TREHALASE"/>
    <property type="match status" value="1"/>
</dbReference>
<dbReference type="Gene3D" id="1.50.10.10">
    <property type="match status" value="2"/>
</dbReference>
<dbReference type="InterPro" id="IPR008271">
    <property type="entry name" value="Ser/Thr_kinase_AS"/>
</dbReference>
<feature type="domain" description="DRBM" evidence="14">
    <location>
        <begin position="4"/>
        <end position="83"/>
    </location>
</feature>
<feature type="domain" description="Protein kinase" evidence="13">
    <location>
        <begin position="291"/>
        <end position="552"/>
    </location>
</feature>
<dbReference type="SMART" id="SM00220">
    <property type="entry name" value="S_TKc"/>
    <property type="match status" value="1"/>
</dbReference>
<dbReference type="PROSITE" id="PS00108">
    <property type="entry name" value="PROTEIN_KINASE_ST"/>
    <property type="match status" value="1"/>
</dbReference>
<dbReference type="InterPro" id="IPR001661">
    <property type="entry name" value="Glyco_hydro_37"/>
</dbReference>
<comment type="caution">
    <text evidence="16">The sequence shown here is derived from an EMBL/GenBank/DDBJ whole genome shotgun (WGS) entry which is preliminary data.</text>
</comment>
<dbReference type="Gene3D" id="1.20.1440.180">
    <property type="entry name" value="KEN domain"/>
    <property type="match status" value="1"/>
</dbReference>
<comment type="similarity">
    <text evidence="2">Belongs to the glycosyl hydrolase 37 family.</text>
</comment>
<evidence type="ECO:0000313" key="17">
    <source>
        <dbReference type="Proteomes" id="UP000198287"/>
    </source>
</evidence>
<dbReference type="GO" id="GO:0004555">
    <property type="term" value="F:alpha,alpha-trehalase activity"/>
    <property type="evidence" value="ECO:0007669"/>
    <property type="project" value="UniProtKB-EC"/>
</dbReference>
<dbReference type="GO" id="GO:0003723">
    <property type="term" value="F:RNA binding"/>
    <property type="evidence" value="ECO:0007669"/>
    <property type="project" value="UniProtKB-UniRule"/>
</dbReference>
<dbReference type="InterPro" id="IPR038357">
    <property type="entry name" value="KEN_sf"/>
</dbReference>
<dbReference type="InterPro" id="IPR014720">
    <property type="entry name" value="dsRBD_dom"/>
</dbReference>
<evidence type="ECO:0000256" key="1">
    <source>
        <dbReference type="ARBA" id="ARBA00001576"/>
    </source>
</evidence>
<evidence type="ECO:0000259" key="14">
    <source>
        <dbReference type="PROSITE" id="PS50137"/>
    </source>
</evidence>
<dbReference type="PROSITE" id="PS50011">
    <property type="entry name" value="PROTEIN_KINASE_DOM"/>
    <property type="match status" value="1"/>
</dbReference>
<evidence type="ECO:0000256" key="11">
    <source>
        <dbReference type="PROSITE-ProRule" id="PRU00266"/>
    </source>
</evidence>
<keyword evidence="5 12" id="KW-0547">Nucleotide-binding</keyword>
<dbReference type="InterPro" id="IPR038718">
    <property type="entry name" value="SNF2-like_sf"/>
</dbReference>
<evidence type="ECO:0000256" key="12">
    <source>
        <dbReference type="PROSITE-ProRule" id="PRU10141"/>
    </source>
</evidence>
<dbReference type="STRING" id="158441.A0A226EPQ5"/>
<dbReference type="GO" id="GO:0004540">
    <property type="term" value="F:RNA nuclease activity"/>
    <property type="evidence" value="ECO:0007669"/>
    <property type="project" value="InterPro"/>
</dbReference>
<dbReference type="OrthoDB" id="3542292at2759"/>
<reference evidence="16 17" key="1">
    <citation type="submission" date="2015-12" db="EMBL/GenBank/DDBJ databases">
        <title>The genome of Folsomia candida.</title>
        <authorList>
            <person name="Faddeeva A."/>
            <person name="Derks M.F."/>
            <person name="Anvar Y."/>
            <person name="Smit S."/>
            <person name="Van Straalen N."/>
            <person name="Roelofs D."/>
        </authorList>
    </citation>
    <scope>NUCLEOTIDE SEQUENCE [LARGE SCALE GENOMIC DNA]</scope>
    <source>
        <strain evidence="16 17">VU population</strain>
        <tissue evidence="16">Whole body</tissue>
    </source>
</reference>
<keyword evidence="11" id="KW-0694">RNA-binding</keyword>
<evidence type="ECO:0000256" key="5">
    <source>
        <dbReference type="ARBA" id="ARBA00022741"/>
    </source>
</evidence>
<evidence type="ECO:0000259" key="15">
    <source>
        <dbReference type="PROSITE" id="PS51392"/>
    </source>
</evidence>
<dbReference type="InterPro" id="IPR012341">
    <property type="entry name" value="6hp_glycosidase-like_sf"/>
</dbReference>
<feature type="domain" description="KEN" evidence="15">
    <location>
        <begin position="555"/>
        <end position="712"/>
    </location>
</feature>
<dbReference type="PROSITE" id="PS00928">
    <property type="entry name" value="TREHALASE_2"/>
    <property type="match status" value="1"/>
</dbReference>
<evidence type="ECO:0000256" key="8">
    <source>
        <dbReference type="ARBA" id="ARBA00023295"/>
    </source>
</evidence>
<dbReference type="InterPro" id="IPR008928">
    <property type="entry name" value="6-hairpin_glycosidase_sf"/>
</dbReference>
<keyword evidence="6" id="KW-0378">Hydrolase</keyword>
<dbReference type="PANTHER" id="PTHR23403:SF1">
    <property type="entry name" value="TREHALASE"/>
    <property type="match status" value="1"/>
</dbReference>
<dbReference type="Gene3D" id="3.30.160.20">
    <property type="match status" value="2"/>
</dbReference>
<dbReference type="Gene3D" id="1.10.510.10">
    <property type="entry name" value="Transferase(Phosphotransferase) domain 1"/>
    <property type="match status" value="1"/>
</dbReference>
<dbReference type="InterPro" id="IPR010513">
    <property type="entry name" value="KEN_dom"/>
</dbReference>
<proteinExistence type="inferred from homology"/>
<evidence type="ECO:0000313" key="16">
    <source>
        <dbReference type="EMBL" id="OXA59479.1"/>
    </source>
</evidence>
<feature type="binding site" evidence="12">
    <location>
        <position position="320"/>
    </location>
    <ligand>
        <name>ATP</name>
        <dbReference type="ChEBI" id="CHEBI:30616"/>
    </ligand>
</feature>
<dbReference type="GO" id="GO:0005524">
    <property type="term" value="F:ATP binding"/>
    <property type="evidence" value="ECO:0007669"/>
    <property type="project" value="UniProtKB-UniRule"/>
</dbReference>
<feature type="domain" description="DRBM" evidence="14">
    <location>
        <begin position="175"/>
        <end position="244"/>
    </location>
</feature>